<evidence type="ECO:0000313" key="2">
    <source>
        <dbReference type="EMBL" id="WZK90244.1"/>
    </source>
</evidence>
<dbReference type="Pfam" id="PF11150">
    <property type="entry name" value="DUF2927"/>
    <property type="match status" value="1"/>
</dbReference>
<sequence length="314" mass="34520">MRRRSLTAIPAALMALALPGCDDALRTSLTPPSRPPELAQPKPVSAQSQELARYYSALQSDLLTRGLLRRDGGGPDTPYDADDLVQHFETVAFYDEYARGTALGARPNTNAGTLSRWSAPVRIGVEFGASVPPEMRAQDTATIDAYTNRLAQVTKHPITTSGSRPNFHVFIAGTDDSAQIQDRLRQLVPGISIEELALFQNLPRSFYCFVVAVADRNNPHTYARAVALIRAEHPDLFRLSCIHEEIAQGLGLPNDSPTLRPSIFNDDDEFALLTSHDEKLLQILYDPRLKPGMTADEARPVVRVISREILGAPL</sequence>
<dbReference type="RefSeq" id="WP_406648811.1">
    <property type="nucleotide sequence ID" value="NZ_CP123584.1"/>
</dbReference>
<proteinExistence type="predicted"/>
<dbReference type="InterPro" id="IPR021323">
    <property type="entry name" value="DUF2927"/>
</dbReference>
<evidence type="ECO:0000256" key="1">
    <source>
        <dbReference type="SAM" id="MobiDB-lite"/>
    </source>
</evidence>
<name>A0ABZ2XVV8_9RHOB</name>
<dbReference type="Proteomes" id="UP001623232">
    <property type="component" value="Chromosome"/>
</dbReference>
<gene>
    <name evidence="2" type="ORF">QEZ52_06785</name>
</gene>
<dbReference type="EMBL" id="CP123584">
    <property type="protein sequence ID" value="WZK90244.1"/>
    <property type="molecule type" value="Genomic_DNA"/>
</dbReference>
<feature type="region of interest" description="Disordered" evidence="1">
    <location>
        <begin position="27"/>
        <end position="46"/>
    </location>
</feature>
<reference evidence="2 3" key="1">
    <citation type="submission" date="2023-04" db="EMBL/GenBank/DDBJ databases">
        <title>Complete genome sequence of Alisedimentitalea scapharcae.</title>
        <authorList>
            <person name="Rong J.-C."/>
            <person name="Yi M.-L."/>
            <person name="Zhao Q."/>
        </authorList>
    </citation>
    <scope>NUCLEOTIDE SEQUENCE [LARGE SCALE GENOMIC DNA]</scope>
    <source>
        <strain evidence="2 3">KCTC 42119</strain>
    </source>
</reference>
<keyword evidence="3" id="KW-1185">Reference proteome</keyword>
<accession>A0ABZ2XVV8</accession>
<organism evidence="2 3">
    <name type="scientific">Aliisedimentitalea scapharcae</name>
    <dbReference type="NCBI Taxonomy" id="1524259"/>
    <lineage>
        <taxon>Bacteria</taxon>
        <taxon>Pseudomonadati</taxon>
        <taxon>Pseudomonadota</taxon>
        <taxon>Alphaproteobacteria</taxon>
        <taxon>Rhodobacterales</taxon>
        <taxon>Roseobacteraceae</taxon>
        <taxon>Aliisedimentitalea</taxon>
    </lineage>
</organism>
<evidence type="ECO:0000313" key="3">
    <source>
        <dbReference type="Proteomes" id="UP001623232"/>
    </source>
</evidence>
<protein>
    <submittedName>
        <fullName evidence="2">DUF2927 domain-containing protein</fullName>
    </submittedName>
</protein>